<gene>
    <name evidence="2" type="ORF">LES8486_00484</name>
    <name evidence="3" type="ORF">LES9216_00631</name>
</gene>
<reference evidence="3 4" key="1">
    <citation type="submission" date="2018-02" db="EMBL/GenBank/DDBJ databases">
        <authorList>
            <person name="Cohen D.B."/>
            <person name="Kent A.D."/>
        </authorList>
    </citation>
    <scope>NUCLEOTIDE SEQUENCE [LARGE SCALE GENOMIC DNA]</scope>
    <source>
        <strain evidence="3 4">CECT 9216</strain>
    </source>
</reference>
<dbReference type="AlphaFoldDB" id="A0A2N9K8A9"/>
<organism evidence="3 4">
    <name type="scientific">Leuconostoc suionicum</name>
    <dbReference type="NCBI Taxonomy" id="1511761"/>
    <lineage>
        <taxon>Bacteria</taxon>
        <taxon>Bacillati</taxon>
        <taxon>Bacillota</taxon>
        <taxon>Bacilli</taxon>
        <taxon>Lactobacillales</taxon>
        <taxon>Lactobacillaceae</taxon>
        <taxon>Leuconostoc</taxon>
    </lineage>
</organism>
<dbReference type="EMBL" id="OKQR01000001">
    <property type="protein sequence ID" value="SPD91504.1"/>
    <property type="molecule type" value="Genomic_DNA"/>
</dbReference>
<proteinExistence type="predicted"/>
<keyword evidence="1" id="KW-0812">Transmembrane</keyword>
<protein>
    <submittedName>
        <fullName evidence="3">Uncharacterized protein</fullName>
    </submittedName>
</protein>
<dbReference type="Proteomes" id="UP000237923">
    <property type="component" value="Unassembled WGS sequence"/>
</dbReference>
<keyword evidence="5" id="KW-1185">Reference proteome</keyword>
<name>A0A2N9K8A9_9LACO</name>
<sequence>MKKVQFEQKLNALTKQLTIRKFILFIASALLIMLICLVLFVFHNKQSSVSHSETSQSSSRFNNQPREGKDYTIQYSNSTLIKRSTLNTALKKAGLFNFNYLLNTSDDGGNDAKILVYYNQTDQMLIFKFYQRGYQSDKDYQIGGYDLQKQTGIHGLQPSAFNGLPLVYTWENLQTK</sequence>
<accession>A0A2N9K8A9</accession>
<evidence type="ECO:0000313" key="5">
    <source>
        <dbReference type="Proteomes" id="UP000239237"/>
    </source>
</evidence>
<dbReference type="RefSeq" id="WP_105299604.1">
    <property type="nucleotide sequence ID" value="NZ_OKQR01000001.1"/>
</dbReference>
<dbReference type="Proteomes" id="UP000239237">
    <property type="component" value="Unassembled WGS sequence"/>
</dbReference>
<dbReference type="EMBL" id="OKQU01000001">
    <property type="protein sequence ID" value="SPE06729.1"/>
    <property type="molecule type" value="Genomic_DNA"/>
</dbReference>
<evidence type="ECO:0000313" key="2">
    <source>
        <dbReference type="EMBL" id="SPD91504.1"/>
    </source>
</evidence>
<keyword evidence="1" id="KW-1133">Transmembrane helix</keyword>
<keyword evidence="1" id="KW-0472">Membrane</keyword>
<evidence type="ECO:0000256" key="1">
    <source>
        <dbReference type="SAM" id="Phobius"/>
    </source>
</evidence>
<evidence type="ECO:0000313" key="4">
    <source>
        <dbReference type="Proteomes" id="UP000237923"/>
    </source>
</evidence>
<evidence type="ECO:0000313" key="3">
    <source>
        <dbReference type="EMBL" id="SPE06729.1"/>
    </source>
</evidence>
<reference evidence="2 5" key="2">
    <citation type="submission" date="2018-02" db="EMBL/GenBank/DDBJ databases">
        <authorList>
            <person name="Rodrigo-Torres L."/>
            <person name="Arahal R. D."/>
            <person name="Lucena T."/>
        </authorList>
    </citation>
    <scope>NUCLEOTIDE SEQUENCE [LARGE SCALE GENOMIC DNA]</scope>
    <source>
        <strain evidence="2 5">CECT 8486</strain>
    </source>
</reference>
<feature type="transmembrane region" description="Helical" evidence="1">
    <location>
        <begin position="21"/>
        <end position="42"/>
    </location>
</feature>